<keyword evidence="7 13" id="KW-0808">Transferase</keyword>
<evidence type="ECO:0000256" key="10">
    <source>
        <dbReference type="ARBA" id="ARBA00049183"/>
    </source>
</evidence>
<comment type="caution">
    <text evidence="16">The sequence shown here is derived from an EMBL/GenBank/DDBJ whole genome shotgun (WGS) entry which is preliminary data.</text>
</comment>
<feature type="domain" description="3-deoxy-D-manno-octulosonic-acid transferase N-terminal" evidence="15">
    <location>
        <begin position="32"/>
        <end position="210"/>
    </location>
</feature>
<gene>
    <name evidence="16" type="ORF">B0F88_10996</name>
</gene>
<comment type="pathway">
    <text evidence="2 13">Bacterial outer membrane biogenesis; LPS core biosynthesis.</text>
</comment>
<sequence length="419" mass="46837">MRAFYSCLFYLLIPFIIVRLVWRSIKAPAYRHRWSERFAIYNKKLPEHVIWFHAVSVGEAEALFPLVKQIQQKHPDAKVLITTTTPTGSARVKSVMQDSVEHVYLPYDIPSAVNRFMQCFKPLIAVIMETEIWPNIFASCGEHKVPLYIINARLSEKSACGYQKIPALISPALARVKLIAAQTQEDATRFIAIGAKTETVRTLGNIKFDIEVSSDIIAQGLQLKADLFNGRFVWLIASTHKDEEIIFLEIYKKIKQKIPELLLVIAPRHPERFVEVKKLCEQHQLAAAIRTSNEGCDQHIDVYLADTMGELKMLYAAADAAFVGGSMAPVGGHNILEAAAVGTPVLFGPYMANFKEIAEGVLRADAAIQCRDENEIISAIIALYADSACRQSLAEKGKAFVRQNQGAITRIVDILNQDI</sequence>
<evidence type="ECO:0000256" key="4">
    <source>
        <dbReference type="ARBA" id="ARBA00012621"/>
    </source>
</evidence>
<dbReference type="InterPro" id="IPR038107">
    <property type="entry name" value="Glycos_transf_N_sf"/>
</dbReference>
<evidence type="ECO:0000259" key="15">
    <source>
        <dbReference type="Pfam" id="PF04413"/>
    </source>
</evidence>
<evidence type="ECO:0000313" key="16">
    <source>
        <dbReference type="EMBL" id="PPK69998.1"/>
    </source>
</evidence>
<keyword evidence="8" id="KW-0735">Signal-anchor</keyword>
<dbReference type="Pfam" id="PF00534">
    <property type="entry name" value="Glycos_transf_1"/>
    <property type="match status" value="1"/>
</dbReference>
<dbReference type="Pfam" id="PF04413">
    <property type="entry name" value="Glycos_transf_N"/>
    <property type="match status" value="1"/>
</dbReference>
<dbReference type="UniPathway" id="UPA00958"/>
<dbReference type="InterPro" id="IPR001296">
    <property type="entry name" value="Glyco_trans_1"/>
</dbReference>
<keyword evidence="8" id="KW-0812">Transmembrane</keyword>
<keyword evidence="13" id="KW-0448">Lipopolysaccharide biosynthesis</keyword>
<evidence type="ECO:0000256" key="6">
    <source>
        <dbReference type="ARBA" id="ARBA00022519"/>
    </source>
</evidence>
<dbReference type="RefSeq" id="WP_104424169.1">
    <property type="nucleotide sequence ID" value="NZ_PTIY01000009.1"/>
</dbReference>
<evidence type="ECO:0000256" key="9">
    <source>
        <dbReference type="ARBA" id="ARBA00031445"/>
    </source>
</evidence>
<evidence type="ECO:0000256" key="12">
    <source>
        <dbReference type="PIRSR" id="PIRSR639901-2"/>
    </source>
</evidence>
<evidence type="ECO:0000313" key="17">
    <source>
        <dbReference type="Proteomes" id="UP000238071"/>
    </source>
</evidence>
<comment type="catalytic activity">
    <reaction evidence="10 13">
        <text>lipid IVA (E. coli) + CMP-3-deoxy-beta-D-manno-octulosonate = alpha-Kdo-(2-&gt;6)-lipid IVA (E. coli) + CMP + H(+)</text>
        <dbReference type="Rhea" id="RHEA:28066"/>
        <dbReference type="ChEBI" id="CHEBI:15378"/>
        <dbReference type="ChEBI" id="CHEBI:58603"/>
        <dbReference type="ChEBI" id="CHEBI:60364"/>
        <dbReference type="ChEBI" id="CHEBI:60377"/>
        <dbReference type="ChEBI" id="CHEBI:85987"/>
        <dbReference type="EC" id="2.4.99.12"/>
    </reaction>
</comment>
<keyword evidence="13" id="KW-1003">Cell membrane</keyword>
<feature type="site" description="Transition state stabilizer" evidence="12">
    <location>
        <position position="207"/>
    </location>
</feature>
<evidence type="ECO:0000256" key="1">
    <source>
        <dbReference type="ARBA" id="ARBA00004388"/>
    </source>
</evidence>
<proteinExistence type="inferred from homology"/>
<dbReference type="FunFam" id="3.40.50.2000:FF:000032">
    <property type="entry name" value="3-deoxy-D-manno-octulosonic acid transferase"/>
    <property type="match status" value="1"/>
</dbReference>
<keyword evidence="6" id="KW-0472">Membrane</keyword>
<feature type="site" description="Transition state stabilizer" evidence="12">
    <location>
        <position position="129"/>
    </location>
</feature>
<comment type="function">
    <text evidence="13">Involved in lipopolysaccharide (LPS) biosynthesis. Catalyzes the transfer of 3-deoxy-D-manno-octulosonate (Kdo) residue(s) from CMP-Kdo to lipid IV(A), the tetraacyldisaccharide-1,4'-bisphosphate precursor of lipid A.</text>
</comment>
<dbReference type="AlphaFoldDB" id="A0A2S6GXR9"/>
<keyword evidence="17" id="KW-1185">Reference proteome</keyword>
<evidence type="ECO:0000256" key="13">
    <source>
        <dbReference type="RuleBase" id="RU365103"/>
    </source>
</evidence>
<dbReference type="Gene3D" id="3.40.50.11720">
    <property type="entry name" value="3-Deoxy-D-manno-octulosonic-acid transferase, N-terminal domain"/>
    <property type="match status" value="1"/>
</dbReference>
<feature type="active site" description="Proton acceptor" evidence="11">
    <location>
        <position position="59"/>
    </location>
</feature>
<evidence type="ECO:0000256" key="7">
    <source>
        <dbReference type="ARBA" id="ARBA00022679"/>
    </source>
</evidence>
<dbReference type="OrthoDB" id="9789797at2"/>
<evidence type="ECO:0000256" key="8">
    <source>
        <dbReference type="ARBA" id="ARBA00022968"/>
    </source>
</evidence>
<evidence type="ECO:0000256" key="2">
    <source>
        <dbReference type="ARBA" id="ARBA00004713"/>
    </source>
</evidence>
<protein>
    <recommendedName>
        <fullName evidence="5 13">3-deoxy-D-manno-octulosonic acid transferase</fullName>
        <shortName evidence="13">Kdo transferase</shortName>
        <ecNumber evidence="4 13">2.4.99.12</ecNumber>
    </recommendedName>
    <alternativeName>
        <fullName evidence="9 13">Lipid IV(A) 3-deoxy-D-manno-octulosonic acid transferase</fullName>
    </alternativeName>
</protein>
<accession>A0A2S6GXR9</accession>
<keyword evidence="6" id="KW-0997">Cell inner membrane</keyword>
<organism evidence="16 17">
    <name type="scientific">Methylobacter tundripaludum</name>
    <dbReference type="NCBI Taxonomy" id="173365"/>
    <lineage>
        <taxon>Bacteria</taxon>
        <taxon>Pseudomonadati</taxon>
        <taxon>Pseudomonadota</taxon>
        <taxon>Gammaproteobacteria</taxon>
        <taxon>Methylococcales</taxon>
        <taxon>Methylococcaceae</taxon>
        <taxon>Methylobacter</taxon>
    </lineage>
</organism>
<dbReference type="Gene3D" id="3.40.50.2000">
    <property type="entry name" value="Glycogen Phosphorylase B"/>
    <property type="match status" value="1"/>
</dbReference>
<evidence type="ECO:0000256" key="11">
    <source>
        <dbReference type="PIRSR" id="PIRSR639901-1"/>
    </source>
</evidence>
<comment type="subcellular location">
    <subcellularLocation>
        <location evidence="1">Cell inner membrane</location>
        <topology evidence="1">Single-pass membrane protein</topology>
        <orientation evidence="1">Cytoplasmic side</orientation>
    </subcellularLocation>
    <subcellularLocation>
        <location evidence="13">Cell membrane</location>
    </subcellularLocation>
</comment>
<dbReference type="SUPFAM" id="SSF53756">
    <property type="entry name" value="UDP-Glycosyltransferase/glycogen phosphorylase"/>
    <property type="match status" value="1"/>
</dbReference>
<dbReference type="Proteomes" id="UP000238071">
    <property type="component" value="Unassembled WGS sequence"/>
</dbReference>
<dbReference type="NCBIfam" id="NF004388">
    <property type="entry name" value="PRK05749.1-4"/>
    <property type="match status" value="1"/>
</dbReference>
<name>A0A2S6GXR9_9GAMM</name>
<dbReference type="FunFam" id="3.40.50.11720:FF:000001">
    <property type="entry name" value="3-deoxy-D-manno-octulosonic acid transferase"/>
    <property type="match status" value="1"/>
</dbReference>
<dbReference type="GO" id="GO:0009245">
    <property type="term" value="P:lipid A biosynthetic process"/>
    <property type="evidence" value="ECO:0007669"/>
    <property type="project" value="TreeGrafter"/>
</dbReference>
<dbReference type="GO" id="GO:0005886">
    <property type="term" value="C:plasma membrane"/>
    <property type="evidence" value="ECO:0007669"/>
    <property type="project" value="UniProtKB-SubCell"/>
</dbReference>
<dbReference type="PANTHER" id="PTHR42755:SF1">
    <property type="entry name" value="3-DEOXY-D-MANNO-OCTULOSONIC ACID TRANSFERASE, MITOCHONDRIAL-RELATED"/>
    <property type="match status" value="1"/>
</dbReference>
<dbReference type="GO" id="GO:0009244">
    <property type="term" value="P:lipopolysaccharide core region biosynthetic process"/>
    <property type="evidence" value="ECO:0007669"/>
    <property type="project" value="UniProtKB-UniRule"/>
</dbReference>
<dbReference type="InterPro" id="IPR039901">
    <property type="entry name" value="Kdotransferase"/>
</dbReference>
<dbReference type="GO" id="GO:0043842">
    <property type="term" value="F:Kdo transferase activity"/>
    <property type="evidence" value="ECO:0007669"/>
    <property type="project" value="UniProtKB-EC"/>
</dbReference>
<dbReference type="InterPro" id="IPR007507">
    <property type="entry name" value="Glycos_transf_N"/>
</dbReference>
<evidence type="ECO:0000256" key="5">
    <source>
        <dbReference type="ARBA" id="ARBA00019077"/>
    </source>
</evidence>
<dbReference type="EMBL" id="PTIY01000009">
    <property type="protein sequence ID" value="PPK69998.1"/>
    <property type="molecule type" value="Genomic_DNA"/>
</dbReference>
<feature type="domain" description="Glycosyl transferase family 1" evidence="14">
    <location>
        <begin position="247"/>
        <end position="398"/>
    </location>
</feature>
<reference evidence="16 17" key="1">
    <citation type="submission" date="2018-02" db="EMBL/GenBank/DDBJ databases">
        <title>Subsurface microbial communities from deep shales in Ohio and West Virginia, USA.</title>
        <authorList>
            <person name="Wrighton K."/>
        </authorList>
    </citation>
    <scope>NUCLEOTIDE SEQUENCE [LARGE SCALE GENOMIC DNA]</scope>
    <source>
        <strain evidence="16 17">OWC-G53F</strain>
    </source>
</reference>
<evidence type="ECO:0000259" key="14">
    <source>
        <dbReference type="Pfam" id="PF00534"/>
    </source>
</evidence>
<evidence type="ECO:0000256" key="3">
    <source>
        <dbReference type="ARBA" id="ARBA00006380"/>
    </source>
</evidence>
<dbReference type="EC" id="2.4.99.12" evidence="4 13"/>
<dbReference type="PANTHER" id="PTHR42755">
    <property type="entry name" value="3-DEOXY-MANNO-OCTULOSONATE CYTIDYLYLTRANSFERASE"/>
    <property type="match status" value="1"/>
</dbReference>
<comment type="similarity">
    <text evidence="3">Belongs to the glycosyltransferase group 1 family. Glycosyltransferase 30 subfamily.</text>
</comment>